<dbReference type="Proteomes" id="UP000289738">
    <property type="component" value="Chromosome A10"/>
</dbReference>
<evidence type="ECO:0000256" key="2">
    <source>
        <dbReference type="RuleBase" id="RU367018"/>
    </source>
</evidence>
<keyword evidence="5" id="KW-1185">Reference proteome</keyword>
<comment type="function">
    <text evidence="2">Putative transcription activator involved in regulating light control of development.</text>
</comment>
<dbReference type="InterPro" id="IPR007527">
    <property type="entry name" value="Znf_SWIM"/>
</dbReference>
<comment type="subcellular location">
    <subcellularLocation>
        <location evidence="2">Nucleus</location>
    </subcellularLocation>
</comment>
<name>A0A445BAC2_ARAHY</name>
<dbReference type="GO" id="GO:0005634">
    <property type="term" value="C:nucleus"/>
    <property type="evidence" value="ECO:0007669"/>
    <property type="project" value="UniProtKB-SubCell"/>
</dbReference>
<evidence type="ECO:0000313" key="4">
    <source>
        <dbReference type="EMBL" id="RYR35632.1"/>
    </source>
</evidence>
<organism evidence="4 5">
    <name type="scientific">Arachis hypogaea</name>
    <name type="common">Peanut</name>
    <dbReference type="NCBI Taxonomy" id="3818"/>
    <lineage>
        <taxon>Eukaryota</taxon>
        <taxon>Viridiplantae</taxon>
        <taxon>Streptophyta</taxon>
        <taxon>Embryophyta</taxon>
        <taxon>Tracheophyta</taxon>
        <taxon>Spermatophyta</taxon>
        <taxon>Magnoliopsida</taxon>
        <taxon>eudicotyledons</taxon>
        <taxon>Gunneridae</taxon>
        <taxon>Pentapetalae</taxon>
        <taxon>rosids</taxon>
        <taxon>fabids</taxon>
        <taxon>Fabales</taxon>
        <taxon>Fabaceae</taxon>
        <taxon>Papilionoideae</taxon>
        <taxon>50 kb inversion clade</taxon>
        <taxon>dalbergioids sensu lato</taxon>
        <taxon>Dalbergieae</taxon>
        <taxon>Pterocarpus clade</taxon>
        <taxon>Arachis</taxon>
    </lineage>
</organism>
<dbReference type="PANTHER" id="PTHR31669">
    <property type="entry name" value="PROTEIN FAR1-RELATED SEQUENCE 10-RELATED"/>
    <property type="match status" value="1"/>
</dbReference>
<dbReference type="GO" id="GO:0008270">
    <property type="term" value="F:zinc ion binding"/>
    <property type="evidence" value="ECO:0007669"/>
    <property type="project" value="UniProtKB-UniRule"/>
</dbReference>
<proteinExistence type="inferred from homology"/>
<keyword evidence="2" id="KW-0862">Zinc</keyword>
<dbReference type="PANTHER" id="PTHR31669:SF283">
    <property type="entry name" value="PROTEIN FAR1-RELATED SEQUENCE"/>
    <property type="match status" value="1"/>
</dbReference>
<keyword evidence="2" id="KW-0539">Nucleus</keyword>
<keyword evidence="2" id="KW-0479">Metal-binding</keyword>
<reference evidence="4 5" key="1">
    <citation type="submission" date="2019-01" db="EMBL/GenBank/DDBJ databases">
        <title>Sequencing of cultivated peanut Arachis hypogaea provides insights into genome evolution and oil improvement.</title>
        <authorList>
            <person name="Chen X."/>
        </authorList>
    </citation>
    <scope>NUCLEOTIDE SEQUENCE [LARGE SCALE GENOMIC DNA]</scope>
    <source>
        <strain evidence="5">cv. Fuhuasheng</strain>
        <tissue evidence="4">Leaves</tissue>
    </source>
</reference>
<dbReference type="EMBL" id="SDMP01000010">
    <property type="protein sequence ID" value="RYR35632.1"/>
    <property type="molecule type" value="Genomic_DNA"/>
</dbReference>
<dbReference type="GO" id="GO:0006355">
    <property type="term" value="P:regulation of DNA-templated transcription"/>
    <property type="evidence" value="ECO:0007669"/>
    <property type="project" value="UniProtKB-UniRule"/>
</dbReference>
<evidence type="ECO:0000313" key="5">
    <source>
        <dbReference type="Proteomes" id="UP000289738"/>
    </source>
</evidence>
<keyword evidence="1 2" id="KW-0863">Zinc-finger</keyword>
<dbReference type="AlphaFoldDB" id="A0A445BAC2"/>
<dbReference type="InterPro" id="IPR031052">
    <property type="entry name" value="FHY3/FAR1"/>
</dbReference>
<comment type="caution">
    <text evidence="4">The sequence shown here is derived from an EMBL/GenBank/DDBJ whole genome shotgun (WGS) entry which is preliminary data.</text>
</comment>
<accession>A0A445BAC2</accession>
<dbReference type="PROSITE" id="PS50966">
    <property type="entry name" value="ZF_SWIM"/>
    <property type="match status" value="1"/>
</dbReference>
<comment type="similarity">
    <text evidence="2">Belongs to the FHY3/FAR1 family.</text>
</comment>
<evidence type="ECO:0000259" key="3">
    <source>
        <dbReference type="PROSITE" id="PS50966"/>
    </source>
</evidence>
<gene>
    <name evidence="4" type="ORF">Ahy_A10g050768</name>
</gene>
<sequence length="389" mass="45672">MLKQHRELSMFMHRTIETHEEVRIRPNKTYQSFVAAAGSHRELDEFDINWNDFLTKHGLGGNKWLLELYENRHIWIPVYLDHHFWAGMRSTQRSESMHSFFNKFIIRNSSLRQFVKQFDNCLASREQAEREFNAANFHAVIPCTTKSAMRHSFSMYIPMRSLGKCKLNLEVFNSTFNKFIVTYDAVSRDVKCHCLLFESRSILCCHFLSVISFERVDNVALKYILERWSKNIKRRHTHIKSNQDEPLLEPRSKRFDELVFRSHNICEFASESEELTGILHRAFDKVMAEMEEYQERSKGKSLLTHEEATLSNVNDIQSPPHVKTRGRPKNRFGSNLEKKISNAMKKKKKTAPSELNLLDSGSSIQSSSTIYNTPDMNYPREDCTSFSFY</sequence>
<dbReference type="STRING" id="3818.A0A445BAC2"/>
<evidence type="ECO:0000256" key="1">
    <source>
        <dbReference type="PROSITE-ProRule" id="PRU00325"/>
    </source>
</evidence>
<protein>
    <recommendedName>
        <fullName evidence="2">Protein FAR1-RELATED SEQUENCE</fullName>
    </recommendedName>
</protein>
<feature type="domain" description="SWIM-type" evidence="3">
    <location>
        <begin position="179"/>
        <end position="215"/>
    </location>
</feature>